<dbReference type="GeneTree" id="ENSGT00700000106158"/>
<dbReference type="Ensembl" id="ENSANAT00000056833.1">
    <property type="protein sequence ID" value="ENSANAP00000038738.1"/>
    <property type="gene ID" value="ENSANAG00000036818.1"/>
</dbReference>
<evidence type="ECO:0000313" key="1">
    <source>
        <dbReference type="Ensembl" id="ENSANAP00000038738.1"/>
    </source>
</evidence>
<dbReference type="OMA" id="PLRMISV"/>
<dbReference type="AlphaFoldDB" id="A0A2K5EZW7"/>
<reference evidence="1" key="1">
    <citation type="submission" date="2025-08" db="UniProtKB">
        <authorList>
            <consortium name="Ensembl"/>
        </authorList>
    </citation>
    <scope>IDENTIFICATION</scope>
</reference>
<sequence>MSTRQLMISVTLPDSPFHKEVTYLLISTLPSISNNTILTPLLGVKRLEVFNLTEPTFPYL</sequence>
<dbReference type="Proteomes" id="UP000233020">
    <property type="component" value="Unplaced"/>
</dbReference>
<evidence type="ECO:0000313" key="2">
    <source>
        <dbReference type="Proteomes" id="UP000233020"/>
    </source>
</evidence>
<reference evidence="1" key="2">
    <citation type="submission" date="2025-09" db="UniProtKB">
        <authorList>
            <consortium name="Ensembl"/>
        </authorList>
    </citation>
    <scope>IDENTIFICATION</scope>
</reference>
<protein>
    <submittedName>
        <fullName evidence="1">Uncharacterized protein</fullName>
    </submittedName>
</protein>
<name>A0A2K5EZW7_AOTNA</name>
<accession>A0A2K5EZW7</accession>
<proteinExistence type="predicted"/>
<keyword evidence="2" id="KW-1185">Reference proteome</keyword>
<organism evidence="1 2">
    <name type="scientific">Aotus nancymaae</name>
    <name type="common">Ma's night monkey</name>
    <dbReference type="NCBI Taxonomy" id="37293"/>
    <lineage>
        <taxon>Eukaryota</taxon>
        <taxon>Metazoa</taxon>
        <taxon>Chordata</taxon>
        <taxon>Craniata</taxon>
        <taxon>Vertebrata</taxon>
        <taxon>Euteleostomi</taxon>
        <taxon>Mammalia</taxon>
        <taxon>Eutheria</taxon>
        <taxon>Euarchontoglires</taxon>
        <taxon>Primates</taxon>
        <taxon>Haplorrhini</taxon>
        <taxon>Platyrrhini</taxon>
        <taxon>Aotidae</taxon>
        <taxon>Aotus</taxon>
    </lineage>
</organism>